<dbReference type="Gene3D" id="1.10.10.10">
    <property type="entry name" value="Winged helix-like DNA-binding domain superfamily/Winged helix DNA-binding domain"/>
    <property type="match status" value="1"/>
</dbReference>
<protein>
    <submittedName>
        <fullName evidence="1">DUF433 domain-containing protein</fullName>
    </submittedName>
</protein>
<dbReference type="RefSeq" id="WP_073075355.1">
    <property type="nucleotide sequence ID" value="NZ_MPPI01000089.1"/>
</dbReference>
<dbReference type="InterPro" id="IPR036388">
    <property type="entry name" value="WH-like_DNA-bd_sf"/>
</dbReference>
<dbReference type="PANTHER" id="PTHR34849">
    <property type="entry name" value="SSL5025 PROTEIN"/>
    <property type="match status" value="1"/>
</dbReference>
<accession>A0A2T1D0X8</accession>
<dbReference type="InterPro" id="IPR009057">
    <property type="entry name" value="Homeodomain-like_sf"/>
</dbReference>
<dbReference type="SUPFAM" id="SSF46689">
    <property type="entry name" value="Homeodomain-like"/>
    <property type="match status" value="1"/>
</dbReference>
<organism evidence="1 2">
    <name type="scientific">Phormidesmis priestleyi ULC007</name>
    <dbReference type="NCBI Taxonomy" id="1920490"/>
    <lineage>
        <taxon>Bacteria</taxon>
        <taxon>Bacillati</taxon>
        <taxon>Cyanobacteriota</taxon>
        <taxon>Cyanophyceae</taxon>
        <taxon>Leptolyngbyales</taxon>
        <taxon>Leptolyngbyaceae</taxon>
        <taxon>Phormidesmis</taxon>
    </lineage>
</organism>
<dbReference type="OrthoDB" id="9809529at2"/>
<dbReference type="STRING" id="1920490.GCA_001895925_03865"/>
<dbReference type="AlphaFoldDB" id="A0A2T1D0X8"/>
<evidence type="ECO:0000313" key="1">
    <source>
        <dbReference type="EMBL" id="PSB14147.1"/>
    </source>
</evidence>
<proteinExistence type="predicted"/>
<dbReference type="EMBL" id="PVWG01000102">
    <property type="protein sequence ID" value="PSB14147.1"/>
    <property type="molecule type" value="Genomic_DNA"/>
</dbReference>
<sequence length="72" mass="7680">MVRNSSIISASPEIMGGTPVFVGTRVPVQTLLDYLKAGESIDDFLDGFPTVTREQVIALLEEAGKQLVGMVA</sequence>
<comment type="caution">
    <text evidence="1">The sequence shown here is derived from an EMBL/GenBank/DDBJ whole genome shotgun (WGS) entry which is preliminary data.</text>
</comment>
<keyword evidence="2" id="KW-1185">Reference proteome</keyword>
<reference evidence="1 2" key="1">
    <citation type="submission" date="2018-02" db="EMBL/GenBank/DDBJ databases">
        <authorList>
            <person name="Cohen D.B."/>
            <person name="Kent A.D."/>
        </authorList>
    </citation>
    <scope>NUCLEOTIDE SEQUENCE [LARGE SCALE GENOMIC DNA]</scope>
    <source>
        <strain evidence="1 2">ULC007</strain>
    </source>
</reference>
<dbReference type="Pfam" id="PF04255">
    <property type="entry name" value="DUF433"/>
    <property type="match status" value="1"/>
</dbReference>
<dbReference type="PANTHER" id="PTHR34849:SF3">
    <property type="entry name" value="SSR2962 PROTEIN"/>
    <property type="match status" value="1"/>
</dbReference>
<name>A0A2T1D0X8_9CYAN</name>
<gene>
    <name evidence="1" type="ORF">C7B65_26730</name>
</gene>
<reference evidence="1 2" key="2">
    <citation type="submission" date="2018-03" db="EMBL/GenBank/DDBJ databases">
        <title>The ancient ancestry and fast evolution of plastids.</title>
        <authorList>
            <person name="Moore K.R."/>
            <person name="Magnabosco C."/>
            <person name="Momper L."/>
            <person name="Gold D.A."/>
            <person name="Bosak T."/>
            <person name="Fournier G.P."/>
        </authorList>
    </citation>
    <scope>NUCLEOTIDE SEQUENCE [LARGE SCALE GENOMIC DNA]</scope>
    <source>
        <strain evidence="1 2">ULC007</strain>
    </source>
</reference>
<dbReference type="Proteomes" id="UP000238634">
    <property type="component" value="Unassembled WGS sequence"/>
</dbReference>
<dbReference type="InterPro" id="IPR007367">
    <property type="entry name" value="DUF433"/>
</dbReference>
<evidence type="ECO:0000313" key="2">
    <source>
        <dbReference type="Proteomes" id="UP000238634"/>
    </source>
</evidence>